<organism evidence="2 3">
    <name type="scientific">Adhaeribacter soli</name>
    <dbReference type="NCBI Taxonomy" id="2607655"/>
    <lineage>
        <taxon>Bacteria</taxon>
        <taxon>Pseudomonadati</taxon>
        <taxon>Bacteroidota</taxon>
        <taxon>Cytophagia</taxon>
        <taxon>Cytophagales</taxon>
        <taxon>Hymenobacteraceae</taxon>
        <taxon>Adhaeribacter</taxon>
    </lineage>
</organism>
<dbReference type="AlphaFoldDB" id="A0A5N1IVC0"/>
<feature type="chain" id="PRO_5024792644" evidence="1">
    <location>
        <begin position="22"/>
        <end position="321"/>
    </location>
</feature>
<proteinExistence type="predicted"/>
<dbReference type="Proteomes" id="UP000326570">
    <property type="component" value="Unassembled WGS sequence"/>
</dbReference>
<evidence type="ECO:0000313" key="2">
    <source>
        <dbReference type="EMBL" id="KAA9331930.1"/>
    </source>
</evidence>
<dbReference type="Pfam" id="PF11751">
    <property type="entry name" value="PorP_SprF"/>
    <property type="match status" value="1"/>
</dbReference>
<keyword evidence="3" id="KW-1185">Reference proteome</keyword>
<feature type="signal peptide" evidence="1">
    <location>
        <begin position="1"/>
        <end position="21"/>
    </location>
</feature>
<dbReference type="InterPro" id="IPR019861">
    <property type="entry name" value="PorP/SprF_Bacteroidetes"/>
</dbReference>
<dbReference type="EMBL" id="VTWT01000007">
    <property type="protein sequence ID" value="KAA9331930.1"/>
    <property type="molecule type" value="Genomic_DNA"/>
</dbReference>
<accession>A0A5N1IVC0</accession>
<protein>
    <submittedName>
        <fullName evidence="2">Type IX secretion system membrane protein PorP/SprF</fullName>
    </submittedName>
</protein>
<dbReference type="RefSeq" id="WP_150904539.1">
    <property type="nucleotide sequence ID" value="NZ_VTWT01000007.1"/>
</dbReference>
<reference evidence="2 3" key="1">
    <citation type="submission" date="2019-09" db="EMBL/GenBank/DDBJ databases">
        <title>Genome sequence of Adhaeribacter sp. M2.</title>
        <authorList>
            <person name="Srinivasan S."/>
        </authorList>
    </citation>
    <scope>NUCLEOTIDE SEQUENCE [LARGE SCALE GENOMIC DNA]</scope>
    <source>
        <strain evidence="2 3">M2</strain>
    </source>
</reference>
<sequence length="321" mass="35127">MKRILYAVIFFSLFAGSKAIAQQQPQFSHYGFNGMYISPGYAGINKATEINLIGRYQWFNYKADFNDEGGSPKTALFNVSMPVRALKGGIGVNFVTEEIASTKITYGQLAYAYHLTLGSGTLGIGVQGSYTNISKGGSYRYIDPFDTKIPVNSSDAKFDAGAGLWYQADKFYVGAGLNNILGSKYEFETASKDTTTSVTANKHLYATAGYNIEASSSVVVTPTVLLKHDLESSPSFEVGARATFDGKYWGGLNYRHQEAITGMAGISFLKDNAMRVGLAYDFTTIGREAKETSSYEIMLSYRIPQSPLATKPAIRTPRYSF</sequence>
<evidence type="ECO:0000256" key="1">
    <source>
        <dbReference type="SAM" id="SignalP"/>
    </source>
</evidence>
<gene>
    <name evidence="2" type="ORF">F0P94_14125</name>
</gene>
<name>A0A5N1IVC0_9BACT</name>
<keyword evidence="1" id="KW-0732">Signal</keyword>
<evidence type="ECO:0000313" key="3">
    <source>
        <dbReference type="Proteomes" id="UP000326570"/>
    </source>
</evidence>
<comment type="caution">
    <text evidence="2">The sequence shown here is derived from an EMBL/GenBank/DDBJ whole genome shotgun (WGS) entry which is preliminary data.</text>
</comment>
<dbReference type="NCBIfam" id="TIGR03519">
    <property type="entry name" value="T9SS_PorP_fam"/>
    <property type="match status" value="1"/>
</dbReference>